<gene>
    <name evidence="4" type="ORF">IEI95_014050</name>
</gene>
<dbReference type="PANTHER" id="PTHR43046:SF14">
    <property type="entry name" value="MUTT_NUDIX FAMILY PROTEIN"/>
    <property type="match status" value="1"/>
</dbReference>
<dbReference type="PROSITE" id="PS51462">
    <property type="entry name" value="NUDIX"/>
    <property type="match status" value="1"/>
</dbReference>
<dbReference type="InterPro" id="IPR000086">
    <property type="entry name" value="NUDIX_hydrolase_dom"/>
</dbReference>
<dbReference type="Pfam" id="PF00293">
    <property type="entry name" value="NUDIX"/>
    <property type="match status" value="1"/>
</dbReference>
<evidence type="ECO:0000256" key="2">
    <source>
        <dbReference type="ARBA" id="ARBA00022801"/>
    </source>
</evidence>
<dbReference type="EMBL" id="JACXXJ020000005">
    <property type="protein sequence ID" value="MBF2715338.1"/>
    <property type="molecule type" value="Genomic_DNA"/>
</dbReference>
<dbReference type="CDD" id="cd04680">
    <property type="entry name" value="NUDIX_Hydrolase"/>
    <property type="match status" value="1"/>
</dbReference>
<evidence type="ECO:0000313" key="5">
    <source>
        <dbReference type="Proteomes" id="UP000655037"/>
    </source>
</evidence>
<evidence type="ECO:0000313" key="4">
    <source>
        <dbReference type="EMBL" id="MBF2715338.1"/>
    </source>
</evidence>
<sequence length="191" mass="21507">MNIGYMGEFEHEPYLYIRGSEASAMTVYSSGSQPDDSRLSSVKKCVVRLLHIYFAITRGMTLGVRAACFDDQGRIFLVRHTYLPGWYMPGGGVERGETASQALQKELREEGNLVMTAPPVLLQSYLNRTASRRDHVLFYRTLVRQTAPRLPDREIAESGFFALDALPEGITPATRRRLAELVTDGPYADLW</sequence>
<dbReference type="InterPro" id="IPR015797">
    <property type="entry name" value="NUDIX_hydrolase-like_dom_sf"/>
</dbReference>
<dbReference type="Gene3D" id="3.90.79.10">
    <property type="entry name" value="Nucleoside Triphosphate Pyrophosphohydrolase"/>
    <property type="match status" value="1"/>
</dbReference>
<comment type="caution">
    <text evidence="4">The sequence shown here is derived from an EMBL/GenBank/DDBJ whole genome shotgun (WGS) entry which is preliminary data.</text>
</comment>
<dbReference type="GO" id="GO:0016787">
    <property type="term" value="F:hydrolase activity"/>
    <property type="evidence" value="ECO:0007669"/>
    <property type="project" value="UniProtKB-KW"/>
</dbReference>
<proteinExistence type="predicted"/>
<dbReference type="SUPFAM" id="SSF55811">
    <property type="entry name" value="Nudix"/>
    <property type="match status" value="1"/>
</dbReference>
<keyword evidence="2" id="KW-0378">Hydrolase</keyword>
<dbReference type="AlphaFoldDB" id="A0AAE2US18"/>
<evidence type="ECO:0000256" key="1">
    <source>
        <dbReference type="ARBA" id="ARBA00001946"/>
    </source>
</evidence>
<reference evidence="4" key="1">
    <citation type="submission" date="2020-11" db="EMBL/GenBank/DDBJ databases">
        <title>Agrobacterium vitis strain K377 genome.</title>
        <authorList>
            <person name="Xi H."/>
        </authorList>
    </citation>
    <scope>NUCLEOTIDE SEQUENCE</scope>
    <source>
        <strain evidence="4">K377</strain>
    </source>
</reference>
<dbReference type="PANTHER" id="PTHR43046">
    <property type="entry name" value="GDP-MANNOSE MANNOSYL HYDROLASE"/>
    <property type="match status" value="1"/>
</dbReference>
<name>A0AAE2US18_AGRVI</name>
<protein>
    <submittedName>
        <fullName evidence="4">NUDIX domain-containing protein</fullName>
    </submittedName>
</protein>
<feature type="domain" description="Nudix hydrolase" evidence="3">
    <location>
        <begin position="59"/>
        <end position="184"/>
    </location>
</feature>
<comment type="cofactor">
    <cofactor evidence="1">
        <name>Mg(2+)</name>
        <dbReference type="ChEBI" id="CHEBI:18420"/>
    </cofactor>
</comment>
<accession>A0AAE2US18</accession>
<evidence type="ECO:0000259" key="3">
    <source>
        <dbReference type="PROSITE" id="PS51462"/>
    </source>
</evidence>
<dbReference type="Proteomes" id="UP000655037">
    <property type="component" value="Unassembled WGS sequence"/>
</dbReference>
<organism evidence="4 5">
    <name type="scientific">Agrobacterium vitis</name>
    <name type="common">Rhizobium vitis</name>
    <dbReference type="NCBI Taxonomy" id="373"/>
    <lineage>
        <taxon>Bacteria</taxon>
        <taxon>Pseudomonadati</taxon>
        <taxon>Pseudomonadota</taxon>
        <taxon>Alphaproteobacteria</taxon>
        <taxon>Hyphomicrobiales</taxon>
        <taxon>Rhizobiaceae</taxon>
        <taxon>Rhizobium/Agrobacterium group</taxon>
        <taxon>Agrobacterium</taxon>
    </lineage>
</organism>